<comment type="caution">
    <text evidence="1">The sequence shown here is derived from an EMBL/GenBank/DDBJ whole genome shotgun (WGS) entry which is preliminary data.</text>
</comment>
<dbReference type="Proteomes" id="UP000289411">
    <property type="component" value="Unassembled WGS sequence"/>
</dbReference>
<accession>A0A4Q2RCU1</accession>
<protein>
    <submittedName>
        <fullName evidence="1">TetR/AcrR family transcriptional regulator</fullName>
    </submittedName>
</protein>
<dbReference type="SUPFAM" id="SSF46689">
    <property type="entry name" value="Homeodomain-like"/>
    <property type="match status" value="1"/>
</dbReference>
<proteinExistence type="predicted"/>
<keyword evidence="2" id="KW-1185">Reference proteome</keyword>
<gene>
    <name evidence="1" type="ORF">D3272_13495</name>
</gene>
<dbReference type="AlphaFoldDB" id="A0A4Q2RCU1"/>
<reference evidence="1 2" key="2">
    <citation type="submission" date="2019-02" db="EMBL/GenBank/DDBJ databases">
        <title>'Lichenibacterium ramalinii' gen. nov. sp. nov., 'Lichenibacterium minor' gen. nov. sp. nov.</title>
        <authorList>
            <person name="Pankratov T."/>
        </authorList>
    </citation>
    <scope>NUCLEOTIDE SEQUENCE [LARGE SCALE GENOMIC DNA]</scope>
    <source>
        <strain evidence="1 2">RmlP001</strain>
    </source>
</reference>
<sequence>MTSASPTFVDIVQAGTLYMCRMGTVPEISLLAEMLQIDRREFYKHFHDKSELHAVMVRAHDAQVREHLSQVLDAGGPALDRIVAFLHRMMNIRLGHVMFERPRSMETSLQIEVGRMFRSLLREGCARGEFSIPDVNRTERAIMHATDMFLDRLPRVFADPDEGERPLTDKQIQVYEQLFAQHWLEVMRLLANVPSIAKGSSRRRRAGAG</sequence>
<evidence type="ECO:0000313" key="2">
    <source>
        <dbReference type="Proteomes" id="UP000289411"/>
    </source>
</evidence>
<dbReference type="InterPro" id="IPR009057">
    <property type="entry name" value="Homeodomain-like_sf"/>
</dbReference>
<name>A0A4Q2RCU1_9HYPH</name>
<evidence type="ECO:0000313" key="1">
    <source>
        <dbReference type="EMBL" id="RYB04445.1"/>
    </source>
</evidence>
<organism evidence="1 2">
    <name type="scientific">Lichenibacterium ramalinae</name>
    <dbReference type="NCBI Taxonomy" id="2316527"/>
    <lineage>
        <taxon>Bacteria</taxon>
        <taxon>Pseudomonadati</taxon>
        <taxon>Pseudomonadota</taxon>
        <taxon>Alphaproteobacteria</taxon>
        <taxon>Hyphomicrobiales</taxon>
        <taxon>Lichenihabitantaceae</taxon>
        <taxon>Lichenibacterium</taxon>
    </lineage>
</organism>
<dbReference type="Gene3D" id="1.10.357.10">
    <property type="entry name" value="Tetracycline Repressor, domain 2"/>
    <property type="match status" value="1"/>
</dbReference>
<reference evidence="1 2" key="1">
    <citation type="submission" date="2018-09" db="EMBL/GenBank/DDBJ databases">
        <authorList>
            <person name="Grouzdev D.S."/>
            <person name="Krutkina M.S."/>
        </authorList>
    </citation>
    <scope>NUCLEOTIDE SEQUENCE [LARGE SCALE GENOMIC DNA]</scope>
    <source>
        <strain evidence="1 2">RmlP001</strain>
    </source>
</reference>
<dbReference type="EMBL" id="QYBC01000010">
    <property type="protein sequence ID" value="RYB04445.1"/>
    <property type="molecule type" value="Genomic_DNA"/>
</dbReference>